<protein>
    <recommendedName>
        <fullName evidence="2">Calcineurin-like phosphoesterase domain-containing protein</fullName>
    </recommendedName>
</protein>
<dbReference type="RefSeq" id="WP_090937836.1">
    <property type="nucleotide sequence ID" value="NZ_FOTS01000022.1"/>
</dbReference>
<sequence length="395" mass="45441">MLIMYVILIVVVLAIFWINWRLLTQWFLNGNFSSKNHIYWFITGMAWFFINYNWWFQPDAAFFYRWIAPAVDFAYIWIISGVILLCFFPGLFAIRRLIDLTNIKKETGKMDVSRRTFLQSMLYAAPVLSLGVSAKGVYSAEKEMVVKRVALPFEELSQELAGFKIAQISDTHLGPFFSLERLDEVLQLVVKEKPSMVVITGDLIDDLNLLDTAIIKLSEFCSLIPYGVYFCWGNHEYFRDINRISKALHNSPIQVLKNSNIPVRVGEALIYIVGVDYPWPKDSGEKERTRQQFMEKAERNIPEDSFKILLAHHPDFLFNAFSSQIPLTLSGHTHGGQVNILGKSLLPVSYHYMRGLYQEGDSYGYVSPGTGQWIPFRLGCPPEISVFTLMIKDQE</sequence>
<dbReference type="PANTHER" id="PTHR31302:SF0">
    <property type="entry name" value="TRANSMEMBRANE PROTEIN WITH METALLOPHOSPHOESTERASE DOMAIN"/>
    <property type="match status" value="1"/>
</dbReference>
<evidence type="ECO:0000259" key="2">
    <source>
        <dbReference type="Pfam" id="PF00149"/>
    </source>
</evidence>
<evidence type="ECO:0000313" key="4">
    <source>
        <dbReference type="Proteomes" id="UP000199520"/>
    </source>
</evidence>
<dbReference type="CDD" id="cd07385">
    <property type="entry name" value="MPP_YkuE_C"/>
    <property type="match status" value="1"/>
</dbReference>
<dbReference type="PANTHER" id="PTHR31302">
    <property type="entry name" value="TRANSMEMBRANE PROTEIN WITH METALLOPHOSPHOESTERASE DOMAIN-RELATED"/>
    <property type="match status" value="1"/>
</dbReference>
<gene>
    <name evidence="3" type="ORF">SAMN04490355_102225</name>
</gene>
<dbReference type="GO" id="GO:0016787">
    <property type="term" value="F:hydrolase activity"/>
    <property type="evidence" value="ECO:0007669"/>
    <property type="project" value="InterPro"/>
</dbReference>
<feature type="transmembrane region" description="Helical" evidence="1">
    <location>
        <begin position="116"/>
        <end position="138"/>
    </location>
</feature>
<reference evidence="4" key="1">
    <citation type="submission" date="2016-10" db="EMBL/GenBank/DDBJ databases">
        <authorList>
            <person name="Varghese N."/>
            <person name="Submissions S."/>
        </authorList>
    </citation>
    <scope>NUCLEOTIDE SEQUENCE [LARGE SCALE GENOMIC DNA]</scope>
    <source>
        <strain evidence="4">DSM 13327</strain>
    </source>
</reference>
<dbReference type="Gene3D" id="3.60.21.10">
    <property type="match status" value="1"/>
</dbReference>
<dbReference type="EMBL" id="FOTS01000022">
    <property type="protein sequence ID" value="SFL85953.1"/>
    <property type="molecule type" value="Genomic_DNA"/>
</dbReference>
<dbReference type="InterPro" id="IPR029052">
    <property type="entry name" value="Metallo-depent_PP-like"/>
</dbReference>
<keyword evidence="1" id="KW-0472">Membrane</keyword>
<dbReference type="AlphaFoldDB" id="A0A1I4L554"/>
<feature type="transmembrane region" description="Helical" evidence="1">
    <location>
        <begin position="6"/>
        <end position="24"/>
    </location>
</feature>
<feature type="domain" description="Calcineurin-like phosphoesterase" evidence="2">
    <location>
        <begin position="163"/>
        <end position="335"/>
    </location>
</feature>
<keyword evidence="1" id="KW-1133">Transmembrane helix</keyword>
<evidence type="ECO:0000256" key="1">
    <source>
        <dbReference type="SAM" id="Phobius"/>
    </source>
</evidence>
<feature type="transmembrane region" description="Helical" evidence="1">
    <location>
        <begin position="74"/>
        <end position="95"/>
    </location>
</feature>
<feature type="transmembrane region" description="Helical" evidence="1">
    <location>
        <begin position="36"/>
        <end position="54"/>
    </location>
</feature>
<keyword evidence="1" id="KW-0812">Transmembrane</keyword>
<dbReference type="SUPFAM" id="SSF56300">
    <property type="entry name" value="Metallo-dependent phosphatases"/>
    <property type="match status" value="1"/>
</dbReference>
<dbReference type="STRING" id="1123291.SAMN04490355_102225"/>
<dbReference type="InterPro" id="IPR004843">
    <property type="entry name" value="Calcineurin-like_PHP"/>
</dbReference>
<organism evidence="3 4">
    <name type="scientific">Pelosinus propionicus DSM 13327</name>
    <dbReference type="NCBI Taxonomy" id="1123291"/>
    <lineage>
        <taxon>Bacteria</taxon>
        <taxon>Bacillati</taxon>
        <taxon>Bacillota</taxon>
        <taxon>Negativicutes</taxon>
        <taxon>Selenomonadales</taxon>
        <taxon>Sporomusaceae</taxon>
        <taxon>Pelosinus</taxon>
    </lineage>
</organism>
<dbReference type="InterPro" id="IPR051158">
    <property type="entry name" value="Metallophosphoesterase_sf"/>
</dbReference>
<proteinExistence type="predicted"/>
<evidence type="ECO:0000313" key="3">
    <source>
        <dbReference type="EMBL" id="SFL85953.1"/>
    </source>
</evidence>
<dbReference type="OrthoDB" id="9780884at2"/>
<dbReference type="Proteomes" id="UP000199520">
    <property type="component" value="Unassembled WGS sequence"/>
</dbReference>
<accession>A0A1I4L554</accession>
<dbReference type="Pfam" id="PF00149">
    <property type="entry name" value="Metallophos"/>
    <property type="match status" value="1"/>
</dbReference>
<name>A0A1I4L554_9FIRM</name>
<keyword evidence="4" id="KW-1185">Reference proteome</keyword>